<dbReference type="InterPro" id="IPR035068">
    <property type="entry name" value="TldD/PmbA_N"/>
</dbReference>
<dbReference type="EMBL" id="DTCA01000131">
    <property type="protein sequence ID" value="HGM07616.1"/>
    <property type="molecule type" value="Genomic_DNA"/>
</dbReference>
<evidence type="ECO:0000256" key="3">
    <source>
        <dbReference type="ARBA" id="ARBA00022801"/>
    </source>
</evidence>
<comment type="caution">
    <text evidence="8">The sequence shown here is derived from an EMBL/GenBank/DDBJ whole genome shotgun (WGS) entry which is preliminary data.</text>
</comment>
<dbReference type="AlphaFoldDB" id="A0A7C4H576"/>
<evidence type="ECO:0000256" key="4">
    <source>
        <dbReference type="ARBA" id="ARBA00023049"/>
    </source>
</evidence>
<dbReference type="Pfam" id="PF19289">
    <property type="entry name" value="PmbA_TldD_3rd"/>
    <property type="match status" value="1"/>
</dbReference>
<keyword evidence="3" id="KW-0378">Hydrolase</keyword>
<feature type="domain" description="Metalloprotease TldD/E N-terminal" evidence="5">
    <location>
        <begin position="40"/>
        <end position="100"/>
    </location>
</feature>
<dbReference type="Pfam" id="PF01523">
    <property type="entry name" value="PmbA_TldD_1st"/>
    <property type="match status" value="1"/>
</dbReference>
<evidence type="ECO:0000259" key="7">
    <source>
        <dbReference type="Pfam" id="PF19290"/>
    </source>
</evidence>
<dbReference type="InterPro" id="IPR051463">
    <property type="entry name" value="Peptidase_U62_metallo"/>
</dbReference>
<evidence type="ECO:0000313" key="8">
    <source>
        <dbReference type="EMBL" id="HGM07616.1"/>
    </source>
</evidence>
<reference evidence="8" key="1">
    <citation type="journal article" date="2020" name="mSystems">
        <title>Genome- and Community-Level Interaction Insights into Carbon Utilization and Element Cycling Functions of Hydrothermarchaeota in Hydrothermal Sediment.</title>
        <authorList>
            <person name="Zhou Z."/>
            <person name="Liu Y."/>
            <person name="Xu W."/>
            <person name="Pan J."/>
            <person name="Luo Z.H."/>
            <person name="Li M."/>
        </authorList>
    </citation>
    <scope>NUCLEOTIDE SEQUENCE [LARGE SCALE GENOMIC DNA]</scope>
    <source>
        <strain evidence="8">SpSt-658</strain>
    </source>
</reference>
<dbReference type="InterPro" id="IPR036059">
    <property type="entry name" value="TldD/PmbA_sf"/>
</dbReference>
<keyword evidence="2" id="KW-0645">Protease</keyword>
<dbReference type="Gene3D" id="3.30.2290.10">
    <property type="entry name" value="PmbA/TldD superfamily"/>
    <property type="match status" value="1"/>
</dbReference>
<dbReference type="GO" id="GO:0008237">
    <property type="term" value="F:metallopeptidase activity"/>
    <property type="evidence" value="ECO:0007669"/>
    <property type="project" value="UniProtKB-KW"/>
</dbReference>
<evidence type="ECO:0000256" key="1">
    <source>
        <dbReference type="ARBA" id="ARBA00005836"/>
    </source>
</evidence>
<dbReference type="InterPro" id="IPR045570">
    <property type="entry name" value="Metalloprtase-TldD/E_cen_dom"/>
</dbReference>
<dbReference type="GO" id="GO:0006508">
    <property type="term" value="P:proteolysis"/>
    <property type="evidence" value="ECO:0007669"/>
    <property type="project" value="UniProtKB-KW"/>
</dbReference>
<organism evidence="8">
    <name type="scientific">Ignisphaera aggregans</name>
    <dbReference type="NCBI Taxonomy" id="334771"/>
    <lineage>
        <taxon>Archaea</taxon>
        <taxon>Thermoproteota</taxon>
        <taxon>Thermoprotei</taxon>
        <taxon>Desulfurococcales</taxon>
        <taxon>Desulfurococcaceae</taxon>
        <taxon>Ignisphaera</taxon>
    </lineage>
</organism>
<sequence length="483" mass="53053">MSREYTLVSMVVKLMNEIGYELAEEILNEVLGRSVQEAIVRIHEKVTEGVVFDNGKLKVCSFSRVSGIGIAVYMGGSIGYGYTTKFDRESILKAVDEAVSFARNLYRESLEICELKSMIARKDVYRVSCSVNPLDVDIEQKVSLVEKMNKESLNIEGIVSAITRYGFERDRRITVSSFGAKVDVEVVAVGISHTVVARHNDTVERLSDQKTFIGGYEYIEKYDWYNFITEINNLAVKSVQAPAVKPGVYTVVIDSDLIGLLLHEAFGHASEGDIVYADMSVLKDRIGKVVANENVSIVDEGVVPGGYPIPYDDEGFAKEKTYIVKNGILINYLHNISTARKLGYTTTGNARAQDVSYYPLVRQTNLYMLPGNADIEELFEGIKHGIYLKGRSAGGGQVNPSVGTFTFGVGPSYIIKNGEVSELVRNAIVSGNILDVLKDVEMVGKDLKIETSIFGGCGKNGQLVHVGFGGPHIRVKKLVVGAR</sequence>
<name>A0A7C4H576_9CREN</name>
<dbReference type="InterPro" id="IPR002510">
    <property type="entry name" value="Metalloprtase-TldD/E_N"/>
</dbReference>
<dbReference type="GO" id="GO:0005829">
    <property type="term" value="C:cytosol"/>
    <property type="evidence" value="ECO:0007669"/>
    <property type="project" value="TreeGrafter"/>
</dbReference>
<proteinExistence type="inferred from homology"/>
<protein>
    <submittedName>
        <fullName evidence="8">TldD/PmbA family protein</fullName>
    </submittedName>
</protein>
<evidence type="ECO:0000256" key="2">
    <source>
        <dbReference type="ARBA" id="ARBA00022670"/>
    </source>
</evidence>
<keyword evidence="4" id="KW-0482">Metalloprotease</keyword>
<evidence type="ECO:0000259" key="5">
    <source>
        <dbReference type="Pfam" id="PF01523"/>
    </source>
</evidence>
<evidence type="ECO:0000259" key="6">
    <source>
        <dbReference type="Pfam" id="PF19289"/>
    </source>
</evidence>
<feature type="domain" description="Metalloprotease TldD/E central" evidence="7">
    <location>
        <begin position="132"/>
        <end position="234"/>
    </location>
</feature>
<dbReference type="PANTHER" id="PTHR30624:SF0">
    <property type="entry name" value="METALLOPROTEASE SLR0863"/>
    <property type="match status" value="1"/>
</dbReference>
<dbReference type="InterPro" id="IPR045569">
    <property type="entry name" value="Metalloprtase-TldD/E_C"/>
</dbReference>
<dbReference type="SUPFAM" id="SSF111283">
    <property type="entry name" value="Putative modulator of DNA gyrase, PmbA/TldD"/>
    <property type="match status" value="1"/>
</dbReference>
<dbReference type="InterPro" id="IPR025502">
    <property type="entry name" value="TldD"/>
</dbReference>
<dbReference type="Pfam" id="PF19290">
    <property type="entry name" value="PmbA_TldD_2nd"/>
    <property type="match status" value="1"/>
</dbReference>
<dbReference type="PANTHER" id="PTHR30624">
    <property type="entry name" value="UNCHARACTERIZED PROTEIN TLDD AND PMBA"/>
    <property type="match status" value="1"/>
</dbReference>
<accession>A0A7C4H576</accession>
<dbReference type="PIRSF" id="PIRSF004919">
    <property type="entry name" value="TldD"/>
    <property type="match status" value="1"/>
</dbReference>
<gene>
    <name evidence="8" type="ORF">ENU31_04320</name>
</gene>
<feature type="domain" description="Metalloprotease TldD/E C-terminal" evidence="6">
    <location>
        <begin position="246"/>
        <end position="481"/>
    </location>
</feature>
<comment type="similarity">
    <text evidence="1">Belongs to the peptidase U62 family.</text>
</comment>